<accession>A0A855X5J4</accession>
<gene>
    <name evidence="3" type="ORF">C3F09_02050</name>
</gene>
<dbReference type="InterPro" id="IPR010177">
    <property type="entry name" value="Paired_CXXCH_1"/>
</dbReference>
<comment type="caution">
    <text evidence="3">The sequence shown here is derived from an EMBL/GenBank/DDBJ whole genome shotgun (WGS) entry which is preliminary data.</text>
</comment>
<evidence type="ECO:0000313" key="3">
    <source>
        <dbReference type="EMBL" id="PWB75569.1"/>
    </source>
</evidence>
<keyword evidence="1" id="KW-0732">Signal</keyword>
<feature type="domain" description="Doubled CXXCH motif" evidence="2">
    <location>
        <begin position="58"/>
        <end position="80"/>
    </location>
</feature>
<evidence type="ECO:0000259" key="2">
    <source>
        <dbReference type="Pfam" id="PF09699"/>
    </source>
</evidence>
<feature type="signal peptide" evidence="1">
    <location>
        <begin position="1"/>
        <end position="21"/>
    </location>
</feature>
<dbReference type="EMBL" id="PQAP01000008">
    <property type="protein sequence ID" value="PWB75569.1"/>
    <property type="molecule type" value="Genomic_DNA"/>
</dbReference>
<organism evidence="3 4">
    <name type="scientific">candidate division GN15 bacterium</name>
    <dbReference type="NCBI Taxonomy" id="2072418"/>
    <lineage>
        <taxon>Bacteria</taxon>
        <taxon>candidate division GN15</taxon>
    </lineage>
</organism>
<dbReference type="Pfam" id="PF09699">
    <property type="entry name" value="Paired_CXXCH_1"/>
    <property type="match status" value="2"/>
</dbReference>
<feature type="domain" description="Doubled CXXCH motif" evidence="2">
    <location>
        <begin position="309"/>
        <end position="351"/>
    </location>
</feature>
<evidence type="ECO:0000256" key="1">
    <source>
        <dbReference type="SAM" id="SignalP"/>
    </source>
</evidence>
<reference evidence="3 4" key="1">
    <citation type="journal article" date="2018" name="ISME J.">
        <title>A methanotrophic archaeon couples anaerobic oxidation of methane to Fe(III) reduction.</title>
        <authorList>
            <person name="Cai C."/>
            <person name="Leu A.O."/>
            <person name="Xie G.J."/>
            <person name="Guo J."/>
            <person name="Feng Y."/>
            <person name="Zhao J.X."/>
            <person name="Tyson G.W."/>
            <person name="Yuan Z."/>
            <person name="Hu S."/>
        </authorList>
    </citation>
    <scope>NUCLEOTIDE SEQUENCE [LARGE SCALE GENOMIC DNA]</scope>
    <source>
        <strain evidence="3">FeB_12</strain>
    </source>
</reference>
<name>A0A855X5J4_9BACT</name>
<feature type="chain" id="PRO_5032849705" description="Doubled CXXCH motif domain-containing protein" evidence="1">
    <location>
        <begin position="22"/>
        <end position="360"/>
    </location>
</feature>
<dbReference type="Proteomes" id="UP000250918">
    <property type="component" value="Unassembled WGS sequence"/>
</dbReference>
<dbReference type="InterPro" id="IPR036280">
    <property type="entry name" value="Multihaem_cyt_sf"/>
</dbReference>
<sequence length="360" mass="37830">MKKLFYLAAAFVALLGITAMAGEYHRGSTLICNDCHVMHFSQSHSYGDNYEPPALTTGPNAGLLRAPVNELCLTCHDGKAGAPDVLGANFNAATTGPRNAGALNEEDNSVAGYPNTTGHSLGYMGPVPGSNPPIQDTLECGSCHSVHGHGNYRNLGYRTAPVTLTYTTTGTNDLALVVFERDNTHMYDGGNNHYSASNIDYNEPGDAGSAYANLCKTCHTDFHGNTSGSTSPEYWDATEGAFHRHPASDVNITGSIYYRASSSTRPAAGVAANLYRPKLMSASGSWGTQGTYLPGGPNGGTAVADLTPSCFTCHKSHGNANPFGLIYATGDAPIDENGDGTYAQMCQQCHSMGTLLPGQI</sequence>
<protein>
    <recommendedName>
        <fullName evidence="2">Doubled CXXCH motif domain-containing protein</fullName>
    </recommendedName>
</protein>
<dbReference type="SUPFAM" id="SSF48695">
    <property type="entry name" value="Multiheme cytochromes"/>
    <property type="match status" value="1"/>
</dbReference>
<proteinExistence type="predicted"/>
<dbReference type="AlphaFoldDB" id="A0A855X5J4"/>
<evidence type="ECO:0000313" key="4">
    <source>
        <dbReference type="Proteomes" id="UP000250918"/>
    </source>
</evidence>